<dbReference type="Proteomes" id="UP000193925">
    <property type="component" value="Chromosome AFERRI"/>
</dbReference>
<keyword evidence="3" id="KW-1185">Reference proteome</keyword>
<dbReference type="AlphaFoldDB" id="A0A060UPV5"/>
<organism evidence="1">
    <name type="scientific">Acidithiobacillus ferrivorans</name>
    <dbReference type="NCBI Taxonomy" id="160808"/>
    <lineage>
        <taxon>Bacteria</taxon>
        <taxon>Pseudomonadati</taxon>
        <taxon>Pseudomonadota</taxon>
        <taxon>Acidithiobacillia</taxon>
        <taxon>Acidithiobacillales</taxon>
        <taxon>Acidithiobacillaceae</taxon>
        <taxon>Acidithiobacillus</taxon>
    </lineage>
</organism>
<accession>A0A060UPV5</accession>
<dbReference type="EMBL" id="LT841305">
    <property type="protein sequence ID" value="SMH64676.1"/>
    <property type="molecule type" value="Genomic_DNA"/>
</dbReference>
<reference evidence="1" key="1">
    <citation type="submission" date="2014-03" db="EMBL/GenBank/DDBJ databases">
        <authorList>
            <person name="Genoscope - CEA"/>
        </authorList>
    </citation>
    <scope>NUCLEOTIDE SEQUENCE [LARGE SCALE GENOMIC DNA]</scope>
    <source>
        <strain evidence="1">CF27</strain>
    </source>
</reference>
<reference evidence="2 3" key="3">
    <citation type="submission" date="2017-03" db="EMBL/GenBank/DDBJ databases">
        <authorList>
            <person name="Regsiter A."/>
            <person name="William W."/>
        </authorList>
    </citation>
    <scope>NUCLEOTIDE SEQUENCE [LARGE SCALE GENOMIC DNA]</scope>
    <source>
        <strain evidence="2">PRJEB5721</strain>
    </source>
</reference>
<sequence>MLDVRKPALLAAKALPAATTGKPSIFARLQSADLSLLARKLQEKEQPEQPIFPEDAEILVTHTLNHHNRDAERAFAHTLPVGQPTPAGVNPGALYKAFRAKENPANCGKEVNLLFGQANKVAESLARSSSDLLRETESRANRCKDVDPRTKRQRQSALQMAWDYPRALVSLSANLQAARVQHDIEYLRKARFFLLRADLAWPSFVRRMHDTPEHPVNSWCARLKELQAMAETIRRGI</sequence>
<name>A0A060UPV5_9PROT</name>
<evidence type="ECO:0000313" key="3">
    <source>
        <dbReference type="Proteomes" id="UP000193925"/>
    </source>
</evidence>
<dbReference type="EMBL" id="CCCS020000035">
    <property type="protein sequence ID" value="CDQ10647.1"/>
    <property type="molecule type" value="Genomic_DNA"/>
</dbReference>
<evidence type="ECO:0000313" key="2">
    <source>
        <dbReference type="EMBL" id="SMH64676.1"/>
    </source>
</evidence>
<reference evidence="1" key="2">
    <citation type="submission" date="2014-07" db="EMBL/GenBank/DDBJ databases">
        <title>Initial genome analysis of the psychrotolerant acidophile Acidithiobacillus ferrivorans CF27: insights into iron and sulfur oxidation pathways and into biofilm formation.</title>
        <authorList>
            <person name="Talla E."/>
            <person name="Hedrich S."/>
            <person name="Mangenot S."/>
            <person name="Ji B."/>
            <person name="Johnson D.B."/>
            <person name="Barbe V."/>
            <person name="Bonnefoy V."/>
        </authorList>
    </citation>
    <scope>NUCLEOTIDE SEQUENCE [LARGE SCALE GENOMIC DNA]</scope>
    <source>
        <strain evidence="1">CF27</strain>
    </source>
</reference>
<gene>
    <name evidence="2" type="ORF">AFERRI_10710</name>
    <name evidence="1" type="ORF">AFERRI_400428</name>
</gene>
<evidence type="ECO:0000313" key="1">
    <source>
        <dbReference type="EMBL" id="CDQ10647.1"/>
    </source>
</evidence>
<proteinExistence type="predicted"/>
<protein>
    <submittedName>
        <fullName evidence="1">Uncharacterized protein</fullName>
    </submittedName>
</protein>
<dbReference type="RefSeq" id="WP_035193210.1">
    <property type="nucleotide sequence ID" value="NZ_CCCS020000035.1"/>
</dbReference>